<dbReference type="Proteomes" id="UP000002945">
    <property type="component" value="Unassembled WGS sequence"/>
</dbReference>
<name>A9E9S9_9FLAO</name>
<evidence type="ECO:0000313" key="3">
    <source>
        <dbReference type="Proteomes" id="UP000002945"/>
    </source>
</evidence>
<dbReference type="AlphaFoldDB" id="A9E9S9"/>
<keyword evidence="3" id="KW-1185">Reference proteome</keyword>
<accession>A9E9S9</accession>
<proteinExistence type="predicted"/>
<organism evidence="2 3">
    <name type="scientific">Kordia algicida OT-1</name>
    <dbReference type="NCBI Taxonomy" id="391587"/>
    <lineage>
        <taxon>Bacteria</taxon>
        <taxon>Pseudomonadati</taxon>
        <taxon>Bacteroidota</taxon>
        <taxon>Flavobacteriia</taxon>
        <taxon>Flavobacteriales</taxon>
        <taxon>Flavobacteriaceae</taxon>
        <taxon>Kordia</taxon>
    </lineage>
</organism>
<protein>
    <submittedName>
        <fullName evidence="2">Uncharacterized protein</fullName>
    </submittedName>
</protein>
<evidence type="ECO:0000256" key="1">
    <source>
        <dbReference type="SAM" id="Phobius"/>
    </source>
</evidence>
<reference evidence="2 3" key="1">
    <citation type="journal article" date="2011" name="J. Bacteriol.">
        <title>Genome sequence of the algicidal bacterium Kordia algicida OT-1.</title>
        <authorList>
            <person name="Lee H.S."/>
            <person name="Kang S.G."/>
            <person name="Kwon K.K."/>
            <person name="Lee J.H."/>
            <person name="Kim S.J."/>
        </authorList>
    </citation>
    <scope>NUCLEOTIDE SEQUENCE [LARGE SCALE GENOMIC DNA]</scope>
    <source>
        <strain evidence="2 3">OT-1</strain>
    </source>
</reference>
<gene>
    <name evidence="2" type="ORF">KAOT1_00455</name>
</gene>
<sequence length="83" mass="9895">MDNIYVLILIIINLVFIGILLFFMFKMHKIINNVHSILSIESLKFDKLDFAETKDRIKEMHSVILMMKFAKFLENMVDNEDEK</sequence>
<evidence type="ECO:0000313" key="2">
    <source>
        <dbReference type="EMBL" id="EDP94701.1"/>
    </source>
</evidence>
<keyword evidence="1" id="KW-0812">Transmembrane</keyword>
<keyword evidence="1" id="KW-1133">Transmembrane helix</keyword>
<dbReference type="HOGENOM" id="CLU_2538149_0_0_10"/>
<keyword evidence="1" id="KW-0472">Membrane</keyword>
<dbReference type="EMBL" id="ABIB01000014">
    <property type="protein sequence ID" value="EDP94701.1"/>
    <property type="molecule type" value="Genomic_DNA"/>
</dbReference>
<feature type="transmembrane region" description="Helical" evidence="1">
    <location>
        <begin position="6"/>
        <end position="25"/>
    </location>
</feature>
<comment type="caution">
    <text evidence="2">The sequence shown here is derived from an EMBL/GenBank/DDBJ whole genome shotgun (WGS) entry which is preliminary data.</text>
</comment>